<protein>
    <submittedName>
        <fullName evidence="3">Unannotated protein</fullName>
    </submittedName>
</protein>
<sequence>MLMAVIALVAAAAGALAVWLWSRTEAQRLRGVIAQAEQEVAHRDQLLAQERAQASEKLALVERTQVQWEEHLKALTGDALDKSTARLLESTDMKLKPIKETLERFDVSSKALEEKRIAAVSQIGEQLKAVAETQQKLRSETGNLVTALRAPHVRGRWGEMQLQRVVELAGMVEHCDYDQQASERDADGRLQRPDMIVRLPGGKKIVIDSKVPLDAYLDAIEATDDETRRVNLERHARQVRDHVSKLSQKAYWKQHESPEFVVMFLGDEAFFRAAVDHDKTLIEAGAETGVILASPTTLIALLKTVAYGWQQETVAASAREVSQRGRELYERVGVFAKHFAKVGKSLDTAVGAYNEAVGSLESRVLVTARKFPEHGAGSDPLPDVEALDHSTRPFVAPELVGDEQPELVETTGGVLELPMRPADAA</sequence>
<dbReference type="EMBL" id="CAEZXP010000001">
    <property type="protein sequence ID" value="CAB4691744.1"/>
    <property type="molecule type" value="Genomic_DNA"/>
</dbReference>
<name>A0A6J6P5X4_9ZZZZ</name>
<accession>A0A6J6P5X4</accession>
<dbReference type="InterPro" id="IPR003798">
    <property type="entry name" value="DNA_recombination_RmuC"/>
</dbReference>
<evidence type="ECO:0000256" key="1">
    <source>
        <dbReference type="ARBA" id="ARBA00023054"/>
    </source>
</evidence>
<gene>
    <name evidence="3" type="ORF">UFOPK2399_00765</name>
</gene>
<dbReference type="AlphaFoldDB" id="A0A6J6P5X4"/>
<proteinExistence type="predicted"/>
<evidence type="ECO:0000256" key="2">
    <source>
        <dbReference type="ARBA" id="ARBA00023172"/>
    </source>
</evidence>
<evidence type="ECO:0000313" key="3">
    <source>
        <dbReference type="EMBL" id="CAB4691744.1"/>
    </source>
</evidence>
<dbReference type="Pfam" id="PF02646">
    <property type="entry name" value="RmuC"/>
    <property type="match status" value="1"/>
</dbReference>
<keyword evidence="1" id="KW-0175">Coiled coil</keyword>
<dbReference type="PANTHER" id="PTHR30563:SF0">
    <property type="entry name" value="DNA RECOMBINATION PROTEIN RMUC"/>
    <property type="match status" value="1"/>
</dbReference>
<dbReference type="GO" id="GO:0006310">
    <property type="term" value="P:DNA recombination"/>
    <property type="evidence" value="ECO:0007669"/>
    <property type="project" value="UniProtKB-KW"/>
</dbReference>
<keyword evidence="2" id="KW-0233">DNA recombination</keyword>
<organism evidence="3">
    <name type="scientific">freshwater metagenome</name>
    <dbReference type="NCBI Taxonomy" id="449393"/>
    <lineage>
        <taxon>unclassified sequences</taxon>
        <taxon>metagenomes</taxon>
        <taxon>ecological metagenomes</taxon>
    </lineage>
</organism>
<dbReference type="PANTHER" id="PTHR30563">
    <property type="entry name" value="DNA RECOMBINATION PROTEIN RMUC"/>
    <property type="match status" value="1"/>
</dbReference>
<reference evidence="3" key="1">
    <citation type="submission" date="2020-05" db="EMBL/GenBank/DDBJ databases">
        <authorList>
            <person name="Chiriac C."/>
            <person name="Salcher M."/>
            <person name="Ghai R."/>
            <person name="Kavagutti S V."/>
        </authorList>
    </citation>
    <scope>NUCLEOTIDE SEQUENCE</scope>
</reference>